<keyword evidence="2" id="KW-1185">Reference proteome</keyword>
<protein>
    <submittedName>
        <fullName evidence="1">Uncharacterized protein</fullName>
    </submittedName>
</protein>
<dbReference type="Proteomes" id="UP000287166">
    <property type="component" value="Unassembled WGS sequence"/>
</dbReference>
<accession>A0A401GYN9</accession>
<reference evidence="1 2" key="1">
    <citation type="journal article" date="2018" name="Sci. Rep.">
        <title>Genome sequence of the cauliflower mushroom Sparassis crispa (Hanabiratake) and its association with beneficial usage.</title>
        <authorList>
            <person name="Kiyama R."/>
            <person name="Furutani Y."/>
            <person name="Kawaguchi K."/>
            <person name="Nakanishi T."/>
        </authorList>
    </citation>
    <scope>NUCLEOTIDE SEQUENCE [LARGE SCALE GENOMIC DNA]</scope>
</reference>
<evidence type="ECO:0000313" key="1">
    <source>
        <dbReference type="EMBL" id="GBE87274.1"/>
    </source>
</evidence>
<organism evidence="1 2">
    <name type="scientific">Sparassis crispa</name>
    <dbReference type="NCBI Taxonomy" id="139825"/>
    <lineage>
        <taxon>Eukaryota</taxon>
        <taxon>Fungi</taxon>
        <taxon>Dikarya</taxon>
        <taxon>Basidiomycota</taxon>
        <taxon>Agaricomycotina</taxon>
        <taxon>Agaricomycetes</taxon>
        <taxon>Polyporales</taxon>
        <taxon>Sparassidaceae</taxon>
        <taxon>Sparassis</taxon>
    </lineage>
</organism>
<dbReference type="GeneID" id="38784191"/>
<comment type="caution">
    <text evidence="1">The sequence shown here is derived from an EMBL/GenBank/DDBJ whole genome shotgun (WGS) entry which is preliminary data.</text>
</comment>
<proteinExistence type="predicted"/>
<dbReference type="EMBL" id="BFAD01000010">
    <property type="protein sequence ID" value="GBE87274.1"/>
    <property type="molecule type" value="Genomic_DNA"/>
</dbReference>
<dbReference type="RefSeq" id="XP_027618187.1">
    <property type="nucleotide sequence ID" value="XM_027762386.1"/>
</dbReference>
<evidence type="ECO:0000313" key="2">
    <source>
        <dbReference type="Proteomes" id="UP000287166"/>
    </source>
</evidence>
<sequence length="86" mass="9193">MTLLPYAEILAYFRDTVSDCCLGRVELAAGRSTGPKVAVWIGAADGITQLVSSALKALGLRMDPSSEELDELVRAGRLVLVWRSAA</sequence>
<name>A0A401GYN9_9APHY</name>
<dbReference type="InParanoid" id="A0A401GYN9"/>
<dbReference type="AlphaFoldDB" id="A0A401GYN9"/>
<gene>
    <name evidence="1" type="ORF">SCP_1005210</name>
</gene>